<accession>A0A0N0P3N1</accession>
<dbReference type="InterPro" id="IPR043136">
    <property type="entry name" value="B30.2/SPRY_sf"/>
</dbReference>
<evidence type="ECO:0000313" key="4">
    <source>
        <dbReference type="Proteomes" id="UP000038009"/>
    </source>
</evidence>
<evidence type="ECO:0000259" key="2">
    <source>
        <dbReference type="Pfam" id="PF00622"/>
    </source>
</evidence>
<keyword evidence="4" id="KW-1185">Reference proteome</keyword>
<dbReference type="InterPro" id="IPR003877">
    <property type="entry name" value="SPRY_dom"/>
</dbReference>
<dbReference type="EMBL" id="LJSK01000269">
    <property type="protein sequence ID" value="KPI84319.1"/>
    <property type="molecule type" value="Genomic_DNA"/>
</dbReference>
<sequence length="1286" mass="137619">MFYTGWEFPAPTSMNVSALSAEMRHTQSSGYTGAPFVSQQLLSAAIDTTAPAHAHPPQSTTEAALPSSVAANTAVETSRTPTAVPACQEQATPTSKARSLRHPHAPRARHSNKISSHNAGCVLHFSPRQALSYKEMEQQLQRRASGVSDCFHVKSNLPIFAQTGVILMECVVGRNAAPVLSSMAAEGESRQAPSQADTKKKLTPPAFAVKHQLPALVVGVCPQQLPWYSLPGEANNSIGFYVTQRHIVKHGGEDGDEVVVPCDVGNSSNGATAGGGRINEGDVVGCLVDVIQHTLSFTVNTQIVGTIAMSPASEDGSLYFAIGLARRPQYAAHVTVHFYTGSECLSNGTEHNRGHSSGIQQRQQPCFPLARYARALAVSSVRHRGLSGDGGRADAAGTSNAEAGAGDFMSAIAAASGKATAASEALGVDDAPPRPSAAPPPAAPSEEAIRDLRISAVLRDYLCARGMARTLRALDSELDCLVPSHAKLYTQAHSEGGDGAEKALNDTAKPSDQQAIPVAKSGDRSDVPLLCRTPQIGETRAAWQSYADSMAELRRTLLTTPGSTTDTAEPLPCLTDLLLLRVLWKPSVITSFVQFLDMGYNDAPLIEESKRLDAAHHSRLTTSSFLHSVNGHNSNNTSSGSSVHHPNLAQRSTPSSSPSPYELFYRSVSPALLTLSFLTIRQDIRYLLHAHYAVEEMWRRLRGYLQRARDSCQEPKGETTAQGGQSPHADAPSIPTMDVAQREVAAFTNYFTQLMWDVSRTLPSAAGYVSHARRGQSKTALEAATSPASLHATTVEVFARLSGHGNELPYQLQSLQAKALGGSHSVNVLKSEAQQFRAFGAAHTVLLRMASETTASSAAVAQAVKCGGSPSAIFSPVEDALLFLYNSAVVPASAPSRSAQVRLLQTLCSLFTQTLSTLRQLEEFAQEAGSRCSCSDLPDTKHRCKNGRSESRQEGLQAALASIDMLETLLDTVQKHLRQLVWRRLVHALEDVNHQLAARLSLWKAATAAGAALTNVGGEVDKLKQTPQKDGNGSAKSSRSNESVDKRVAHSRADDTAGSEDAVAVTAGEVEGEHTVSNRNCSEVEDSTRAQVQNESPDVSFSSFQATLTPEDSKDKHPDDDREGGGEGKEAGAHRSDRMSYETLTDSLPSLRQLWRRVVARAALEPSQHLVTNLFAQELCASLLLAPCASWRGRKAAGKEVEGTSSTPSSSITKNVALSGDSVTVKRPLSVDEPEAEISGVGADPFTGREGCTRDVNVAAETQWFTEELYLSSVYMRRVLKHLRGR</sequence>
<evidence type="ECO:0000313" key="3">
    <source>
        <dbReference type="EMBL" id="KPI84319.1"/>
    </source>
</evidence>
<feature type="region of interest" description="Disordered" evidence="1">
    <location>
        <begin position="424"/>
        <end position="447"/>
    </location>
</feature>
<dbReference type="OrthoDB" id="25503at2759"/>
<feature type="compositionally biased region" description="Basic and acidic residues" evidence="1">
    <location>
        <begin position="1111"/>
        <end position="1140"/>
    </location>
</feature>
<proteinExistence type="predicted"/>
<dbReference type="OMA" id="CFHVKSN"/>
<feature type="region of interest" description="Disordered" evidence="1">
    <location>
        <begin position="494"/>
        <end position="522"/>
    </location>
</feature>
<feature type="compositionally biased region" description="Polar residues" evidence="1">
    <location>
        <begin position="649"/>
        <end position="658"/>
    </location>
</feature>
<dbReference type="VEuPathDB" id="TriTrypDB:Lsey_0269_0040"/>
<protein>
    <recommendedName>
        <fullName evidence="2">SPRY domain-containing protein</fullName>
    </recommendedName>
</protein>
<dbReference type="Proteomes" id="UP000038009">
    <property type="component" value="Unassembled WGS sequence"/>
</dbReference>
<reference evidence="3 4" key="1">
    <citation type="journal article" date="2015" name="PLoS Pathog.">
        <title>Leptomonas seymouri: Adaptations to the Dixenous Life Cycle Analyzed by Genome Sequencing, Transcriptome Profiling and Co-infection with Leishmania donovani.</title>
        <authorList>
            <person name="Kraeva N."/>
            <person name="Butenko A."/>
            <person name="Hlavacova J."/>
            <person name="Kostygov A."/>
            <person name="Myskova J."/>
            <person name="Grybchuk D."/>
            <person name="Lestinova T."/>
            <person name="Votypka J."/>
            <person name="Volf P."/>
            <person name="Opperdoes F."/>
            <person name="Flegontov P."/>
            <person name="Lukes J."/>
            <person name="Yurchenko V."/>
        </authorList>
    </citation>
    <scope>NUCLEOTIDE SEQUENCE [LARGE SCALE GENOMIC DNA]</scope>
    <source>
        <strain evidence="3 4">ATCC 30220</strain>
    </source>
</reference>
<dbReference type="InterPro" id="IPR013320">
    <property type="entry name" value="ConA-like_dom_sf"/>
</dbReference>
<evidence type="ECO:0000256" key="1">
    <source>
        <dbReference type="SAM" id="MobiDB-lite"/>
    </source>
</evidence>
<feature type="compositionally biased region" description="Polar residues" evidence="1">
    <location>
        <begin position="1089"/>
        <end position="1110"/>
    </location>
</feature>
<feature type="compositionally biased region" description="Basic residues" evidence="1">
    <location>
        <begin position="98"/>
        <end position="112"/>
    </location>
</feature>
<name>A0A0N0P3N1_LEPSE</name>
<feature type="compositionally biased region" description="Low complexity" evidence="1">
    <location>
        <begin position="627"/>
        <end position="645"/>
    </location>
</feature>
<feature type="region of interest" description="Disordered" evidence="1">
    <location>
        <begin position="711"/>
        <end position="733"/>
    </location>
</feature>
<feature type="compositionally biased region" description="Polar residues" evidence="1">
    <location>
        <begin position="1025"/>
        <end position="1041"/>
    </location>
</feature>
<dbReference type="Gene3D" id="2.60.120.920">
    <property type="match status" value="1"/>
</dbReference>
<feature type="region of interest" description="Disordered" evidence="1">
    <location>
        <begin position="49"/>
        <end position="113"/>
    </location>
</feature>
<feature type="compositionally biased region" description="Basic and acidic residues" evidence="1">
    <location>
        <begin position="495"/>
        <end position="504"/>
    </location>
</feature>
<feature type="region of interest" description="Disordered" evidence="1">
    <location>
        <begin position="626"/>
        <end position="658"/>
    </location>
</feature>
<feature type="compositionally biased region" description="Polar residues" evidence="1">
    <location>
        <begin position="69"/>
        <end position="81"/>
    </location>
</feature>
<comment type="caution">
    <text evidence="3">The sequence shown here is derived from an EMBL/GenBank/DDBJ whole genome shotgun (WGS) entry which is preliminary data.</text>
</comment>
<organism evidence="3 4">
    <name type="scientific">Leptomonas seymouri</name>
    <dbReference type="NCBI Taxonomy" id="5684"/>
    <lineage>
        <taxon>Eukaryota</taxon>
        <taxon>Discoba</taxon>
        <taxon>Euglenozoa</taxon>
        <taxon>Kinetoplastea</taxon>
        <taxon>Metakinetoplastina</taxon>
        <taxon>Trypanosomatida</taxon>
        <taxon>Trypanosomatidae</taxon>
        <taxon>Leishmaniinae</taxon>
        <taxon>Leptomonas</taxon>
    </lineage>
</organism>
<feature type="domain" description="SPRY" evidence="2">
    <location>
        <begin position="216"/>
        <end position="325"/>
    </location>
</feature>
<feature type="region of interest" description="Disordered" evidence="1">
    <location>
        <begin position="1020"/>
        <end position="1141"/>
    </location>
</feature>
<feature type="compositionally biased region" description="Basic and acidic residues" evidence="1">
    <location>
        <begin position="1042"/>
        <end position="1055"/>
    </location>
</feature>
<feature type="compositionally biased region" description="Pro residues" evidence="1">
    <location>
        <begin position="433"/>
        <end position="443"/>
    </location>
</feature>
<dbReference type="Pfam" id="PF00622">
    <property type="entry name" value="SPRY"/>
    <property type="match status" value="1"/>
</dbReference>
<dbReference type="SUPFAM" id="SSF49899">
    <property type="entry name" value="Concanavalin A-like lectins/glucanases"/>
    <property type="match status" value="1"/>
</dbReference>
<gene>
    <name evidence="3" type="ORF">ABL78_6625</name>
</gene>